<keyword evidence="6 9" id="KW-1133">Transmembrane helix</keyword>
<dbReference type="Pfam" id="PF00324">
    <property type="entry name" value="AA_permease"/>
    <property type="match status" value="1"/>
</dbReference>
<feature type="transmembrane region" description="Helical" evidence="9">
    <location>
        <begin position="560"/>
        <end position="577"/>
    </location>
</feature>
<name>A0AAV5V8I5_9BILA</name>
<dbReference type="InterPro" id="IPR018491">
    <property type="entry name" value="SLC12_C"/>
</dbReference>
<feature type="transmembrane region" description="Helical" evidence="9">
    <location>
        <begin position="259"/>
        <end position="281"/>
    </location>
</feature>
<dbReference type="GO" id="GO:0016020">
    <property type="term" value="C:membrane"/>
    <property type="evidence" value="ECO:0007669"/>
    <property type="project" value="UniProtKB-SubCell"/>
</dbReference>
<protein>
    <recommendedName>
        <fullName evidence="3">Solute carrier family 12 member 9</fullName>
    </recommendedName>
</protein>
<dbReference type="PANTHER" id="PTHR11827">
    <property type="entry name" value="SOLUTE CARRIER FAMILY 12, CATION COTRANSPORTERS"/>
    <property type="match status" value="1"/>
</dbReference>
<dbReference type="GO" id="GO:0015379">
    <property type="term" value="F:potassium:chloride symporter activity"/>
    <property type="evidence" value="ECO:0007669"/>
    <property type="project" value="TreeGrafter"/>
</dbReference>
<keyword evidence="13" id="KW-1185">Reference proteome</keyword>
<dbReference type="Pfam" id="PF03522">
    <property type="entry name" value="SLC12"/>
    <property type="match status" value="2"/>
</dbReference>
<dbReference type="FunFam" id="1.20.1740.10:FF:000013">
    <property type="entry name" value="Solute carrier family 12 member"/>
    <property type="match status" value="1"/>
</dbReference>
<organism evidence="12 13">
    <name type="scientific">Pristionchus fissidentatus</name>
    <dbReference type="NCBI Taxonomy" id="1538716"/>
    <lineage>
        <taxon>Eukaryota</taxon>
        <taxon>Metazoa</taxon>
        <taxon>Ecdysozoa</taxon>
        <taxon>Nematoda</taxon>
        <taxon>Chromadorea</taxon>
        <taxon>Rhabditida</taxon>
        <taxon>Rhabditina</taxon>
        <taxon>Diplogasteromorpha</taxon>
        <taxon>Diplogasteroidea</taxon>
        <taxon>Neodiplogasteridae</taxon>
        <taxon>Pristionchus</taxon>
    </lineage>
</organism>
<feature type="transmembrane region" description="Helical" evidence="9">
    <location>
        <begin position="111"/>
        <end position="131"/>
    </location>
</feature>
<gene>
    <name evidence="12" type="ORF">PFISCL1PPCAC_6142</name>
</gene>
<evidence type="ECO:0000256" key="1">
    <source>
        <dbReference type="ARBA" id="ARBA00004141"/>
    </source>
</evidence>
<dbReference type="InterPro" id="IPR004841">
    <property type="entry name" value="AA-permease/SLC12A_dom"/>
</dbReference>
<sequence>MEPPSNGRVPLAGGGNSYGGIVNELFVEGPTDSSPSIASSSSLTTPPSAISGGVSSIPSDYPPSTSSMPVIEDFMIRDEDNNSSFQGGGMTSPIGSNAPGVSMSMARPNGLTTISGVFAPVALSMFSVLLFMRMGFVVGQLGFLMTVVQLIMAYAIVMLTVLSLCAISSNGAIEGGGVYYMISRSLGPEFGGAIGVLFFIANVFSCALYVSGFTEALIQNLGQGQIPDSPLYRFFYAVAVCIVLLIICLLGSGIFAKTALATFVIISVCYSTFLLSVFFVAPFDVPIPKANTHAYLTLSNASDPGSPLVPDFDQTITGRYSSFSFTSLGENLWANYTMDYTTEKPTDFALMFAIIFSGVTGLMAGANMSGELARPSVSIPRGTVQAVFTTLCIYILTAFLMAATSTRDLLQNDYTVMMDTNFSRWPILIGIFSTTLFSSMSNLIGSSRVLSRLAQDKLFGILLKPASIEIGNANPVVSVIIAWGAVIGVLMIGAMNKIAKLTSIFFLLSYMGVNIACLALELTSAPNFRPTFKYFSWQTCAGGVICTATMMLVIDASMSAISVLTLLILIIILHYQAPAGSWGSISQALIYHQVRKYLLLLDSRKEHVKYWRPQILLLVSRPASACNLMDFVNDLKKSGLYVIGHVKKGRMDADGRGADPLQQVSAYWLTLVDYLKLKAFLEVTMTENIRTGIQQLIRLSGLGAMKPNTVVMGMYEEKPGETTLDASKLLKDLRKCKIERTEVVEYFTATDYMPRELNGTLDRLSSLDYVACMRDILHMNKNLCIARHMHKLDKDAISRGWNGQRRCIDVWPVDLAKPGETGLGWDNSSLFLLQLSCILSMSSRWRSSCRLRVFICVNSLQDMHRREKQLKELLDTLRIQAESVVVPWDHVVCHAPQDPRAELSSTYVRAFNDMVRQYSSDAALCFLSLPAPPEEETDRYLDRLRLLSNNLPPTLLVHGLTSVISTAL</sequence>
<comment type="caution">
    <text evidence="12">The sequence shown here is derived from an EMBL/GenBank/DDBJ whole genome shotgun (WGS) entry which is preliminary data.</text>
</comment>
<evidence type="ECO:0000256" key="9">
    <source>
        <dbReference type="SAM" id="Phobius"/>
    </source>
</evidence>
<dbReference type="AlphaFoldDB" id="A0AAV5V8I5"/>
<keyword evidence="5 9" id="KW-0812">Transmembrane</keyword>
<dbReference type="Proteomes" id="UP001432322">
    <property type="component" value="Unassembled WGS sequence"/>
</dbReference>
<dbReference type="GO" id="GO:0055064">
    <property type="term" value="P:chloride ion homeostasis"/>
    <property type="evidence" value="ECO:0007669"/>
    <property type="project" value="TreeGrafter"/>
</dbReference>
<evidence type="ECO:0000259" key="10">
    <source>
        <dbReference type="Pfam" id="PF00324"/>
    </source>
</evidence>
<dbReference type="InterPro" id="IPR004842">
    <property type="entry name" value="SLC12A_fam"/>
</dbReference>
<feature type="transmembrane region" description="Helical" evidence="9">
    <location>
        <begin position="534"/>
        <end position="554"/>
    </location>
</feature>
<evidence type="ECO:0000259" key="11">
    <source>
        <dbReference type="Pfam" id="PF03522"/>
    </source>
</evidence>
<feature type="transmembrane region" description="Helical" evidence="9">
    <location>
        <begin position="231"/>
        <end position="252"/>
    </location>
</feature>
<evidence type="ECO:0000256" key="3">
    <source>
        <dbReference type="ARBA" id="ARBA00019359"/>
    </source>
</evidence>
<feature type="transmembrane region" description="Helical" evidence="9">
    <location>
        <begin position="476"/>
        <end position="495"/>
    </location>
</feature>
<proteinExistence type="inferred from homology"/>
<comment type="similarity">
    <text evidence="2">Belongs to the SLC12A transporter family.</text>
</comment>
<feature type="transmembrane region" description="Helical" evidence="9">
    <location>
        <begin position="425"/>
        <end position="445"/>
    </location>
</feature>
<feature type="transmembrane region" description="Helical" evidence="9">
    <location>
        <begin position="143"/>
        <end position="169"/>
    </location>
</feature>
<feature type="domain" description="SLC12A transporter C-terminal" evidence="11">
    <location>
        <begin position="835"/>
        <end position="887"/>
    </location>
</feature>
<comment type="subcellular location">
    <subcellularLocation>
        <location evidence="1">Membrane</location>
        <topology evidence="1">Multi-pass membrane protein</topology>
    </subcellularLocation>
</comment>
<evidence type="ECO:0000256" key="7">
    <source>
        <dbReference type="ARBA" id="ARBA00023136"/>
    </source>
</evidence>
<evidence type="ECO:0000256" key="8">
    <source>
        <dbReference type="SAM" id="MobiDB-lite"/>
    </source>
</evidence>
<feature type="transmembrane region" description="Helical" evidence="9">
    <location>
        <begin position="190"/>
        <end position="211"/>
    </location>
</feature>
<evidence type="ECO:0000256" key="4">
    <source>
        <dbReference type="ARBA" id="ARBA00022448"/>
    </source>
</evidence>
<feature type="transmembrane region" description="Helical" evidence="9">
    <location>
        <begin position="501"/>
        <end position="522"/>
    </location>
</feature>
<feature type="region of interest" description="Disordered" evidence="8">
    <location>
        <begin position="26"/>
        <end position="62"/>
    </location>
</feature>
<dbReference type="Gene3D" id="1.20.1740.10">
    <property type="entry name" value="Amino acid/polyamine transporter I"/>
    <property type="match status" value="1"/>
</dbReference>
<keyword evidence="7 9" id="KW-0472">Membrane</keyword>
<evidence type="ECO:0000256" key="6">
    <source>
        <dbReference type="ARBA" id="ARBA00022989"/>
    </source>
</evidence>
<evidence type="ECO:0000256" key="5">
    <source>
        <dbReference type="ARBA" id="ARBA00022692"/>
    </source>
</evidence>
<feature type="transmembrane region" description="Helical" evidence="9">
    <location>
        <begin position="386"/>
        <end position="405"/>
    </location>
</feature>
<evidence type="ECO:0000256" key="2">
    <source>
        <dbReference type="ARBA" id="ARBA00010593"/>
    </source>
</evidence>
<feature type="compositionally biased region" description="Low complexity" evidence="8">
    <location>
        <begin position="33"/>
        <end position="51"/>
    </location>
</feature>
<feature type="domain" description="Amino acid permease/ SLC12A" evidence="10">
    <location>
        <begin position="123"/>
        <end position="616"/>
    </location>
</feature>
<accession>A0AAV5V8I5</accession>
<feature type="domain" description="SLC12A transporter C-terminal" evidence="11">
    <location>
        <begin position="627"/>
        <end position="714"/>
    </location>
</feature>
<keyword evidence="4" id="KW-0813">Transport</keyword>
<evidence type="ECO:0000313" key="12">
    <source>
        <dbReference type="EMBL" id="GMT14845.1"/>
    </source>
</evidence>
<evidence type="ECO:0000313" key="13">
    <source>
        <dbReference type="Proteomes" id="UP001432322"/>
    </source>
</evidence>
<reference evidence="12" key="1">
    <citation type="submission" date="2023-10" db="EMBL/GenBank/DDBJ databases">
        <title>Genome assembly of Pristionchus species.</title>
        <authorList>
            <person name="Yoshida K."/>
            <person name="Sommer R.J."/>
        </authorList>
    </citation>
    <scope>NUCLEOTIDE SEQUENCE</scope>
    <source>
        <strain evidence="12">RS5133</strain>
    </source>
</reference>
<dbReference type="GO" id="GO:0006884">
    <property type="term" value="P:cell volume homeostasis"/>
    <property type="evidence" value="ECO:0007669"/>
    <property type="project" value="TreeGrafter"/>
</dbReference>
<dbReference type="EMBL" id="BTSY01000002">
    <property type="protein sequence ID" value="GMT14845.1"/>
    <property type="molecule type" value="Genomic_DNA"/>
</dbReference>
<feature type="compositionally biased region" description="Polar residues" evidence="8">
    <location>
        <begin position="53"/>
        <end position="62"/>
    </location>
</feature>
<feature type="transmembrane region" description="Helical" evidence="9">
    <location>
        <begin position="348"/>
        <end position="366"/>
    </location>
</feature>
<dbReference type="PANTHER" id="PTHR11827:SF72">
    <property type="entry name" value="GH08340P"/>
    <property type="match status" value="1"/>
</dbReference>
<dbReference type="GO" id="GO:0055075">
    <property type="term" value="P:potassium ion homeostasis"/>
    <property type="evidence" value="ECO:0007669"/>
    <property type="project" value="TreeGrafter"/>
</dbReference>